<gene>
    <name evidence="2" type="ORF">SAMN06296416_101749</name>
</gene>
<evidence type="ECO:0000313" key="3">
    <source>
        <dbReference type="Proteomes" id="UP000219374"/>
    </source>
</evidence>
<sequence>MRANASRGFSFIELLASLAIIATLLAIAVPVAQSVVKRKQEAELRLALGQIRGAIDQYKRAVDAGRIATKSGATGYPPDLAVLASGVDDVSSPSGAKIYFLRRVPADPFSESKTSAPEETWGLRSYASPPDDPQAGEDVFDVYSTSTENGLNDVPYREW</sequence>
<protein>
    <submittedName>
        <fullName evidence="2">General secretion pathway protein G</fullName>
    </submittedName>
</protein>
<dbReference type="RefSeq" id="WP_097120499.1">
    <property type="nucleotide sequence ID" value="NZ_OCND01000001.1"/>
</dbReference>
<dbReference type="NCBIfam" id="TIGR02532">
    <property type="entry name" value="IV_pilin_GFxxxE"/>
    <property type="match status" value="1"/>
</dbReference>
<evidence type="ECO:0000313" key="2">
    <source>
        <dbReference type="EMBL" id="SOD51623.1"/>
    </source>
</evidence>
<organism evidence="2 3">
    <name type="scientific">Pseudoxanthomonas wuyuanensis</name>
    <dbReference type="NCBI Taxonomy" id="1073196"/>
    <lineage>
        <taxon>Bacteria</taxon>
        <taxon>Pseudomonadati</taxon>
        <taxon>Pseudomonadota</taxon>
        <taxon>Gammaproteobacteria</taxon>
        <taxon>Lysobacterales</taxon>
        <taxon>Lysobacteraceae</taxon>
        <taxon>Pseudoxanthomonas</taxon>
    </lineage>
</organism>
<accession>A0A286CYY8</accession>
<dbReference type="OrthoDB" id="9790526at2"/>
<name>A0A286CYY8_9GAMM</name>
<reference evidence="2 3" key="1">
    <citation type="submission" date="2017-09" db="EMBL/GenBank/DDBJ databases">
        <authorList>
            <person name="Ehlers B."/>
            <person name="Leendertz F.H."/>
        </authorList>
    </citation>
    <scope>NUCLEOTIDE SEQUENCE [LARGE SCALE GENOMIC DNA]</scope>
    <source>
        <strain evidence="2 3">CGMCC 1.10978</strain>
    </source>
</reference>
<keyword evidence="3" id="KW-1185">Reference proteome</keyword>
<evidence type="ECO:0000256" key="1">
    <source>
        <dbReference type="SAM" id="MobiDB-lite"/>
    </source>
</evidence>
<dbReference type="AlphaFoldDB" id="A0A286CYY8"/>
<dbReference type="InterPro" id="IPR045584">
    <property type="entry name" value="Pilin-like"/>
</dbReference>
<dbReference type="SUPFAM" id="SSF54523">
    <property type="entry name" value="Pili subunits"/>
    <property type="match status" value="1"/>
</dbReference>
<dbReference type="Gene3D" id="3.30.700.10">
    <property type="entry name" value="Glycoprotein, Type 4 Pilin"/>
    <property type="match status" value="1"/>
</dbReference>
<feature type="region of interest" description="Disordered" evidence="1">
    <location>
        <begin position="109"/>
        <end position="138"/>
    </location>
</feature>
<dbReference type="EMBL" id="OCND01000001">
    <property type="protein sequence ID" value="SOD51623.1"/>
    <property type="molecule type" value="Genomic_DNA"/>
</dbReference>
<proteinExistence type="predicted"/>
<dbReference type="Proteomes" id="UP000219374">
    <property type="component" value="Unassembled WGS sequence"/>
</dbReference>
<dbReference type="Pfam" id="PF07963">
    <property type="entry name" value="N_methyl"/>
    <property type="match status" value="1"/>
</dbReference>
<dbReference type="InterPro" id="IPR012902">
    <property type="entry name" value="N_methyl_site"/>
</dbReference>